<comment type="caution">
    <text evidence="1">The sequence shown here is derived from an EMBL/GenBank/DDBJ whole genome shotgun (WGS) entry which is preliminary data.</text>
</comment>
<dbReference type="EMBL" id="JAHESE010000028">
    <property type="protein sequence ID" value="MBT1711040.1"/>
    <property type="molecule type" value="Genomic_DNA"/>
</dbReference>
<reference evidence="1 2" key="1">
    <citation type="submission" date="2021-05" db="EMBL/GenBank/DDBJ databases">
        <title>A Polyphasic approach of four new species of the genus Ohtaekwangia: Ohtaekwangia histidinii sp. nov., Ohtaekwangia cretensis sp. nov., Ohtaekwangia indiensis sp. nov., Ohtaekwangia reichenbachii sp. nov. from diverse environment.</title>
        <authorList>
            <person name="Octaviana S."/>
        </authorList>
    </citation>
    <scope>NUCLEOTIDE SEQUENCE [LARGE SCALE GENOMIC DNA]</scope>
    <source>
        <strain evidence="1 2">PWU5</strain>
    </source>
</reference>
<dbReference type="Proteomes" id="UP001319080">
    <property type="component" value="Unassembled WGS sequence"/>
</dbReference>
<evidence type="ECO:0000313" key="1">
    <source>
        <dbReference type="EMBL" id="MBT1711040.1"/>
    </source>
</evidence>
<dbReference type="AlphaFoldDB" id="A0AAP2E1J0"/>
<proteinExistence type="predicted"/>
<gene>
    <name evidence="1" type="ORF">KK062_22550</name>
</gene>
<protein>
    <submittedName>
        <fullName evidence="1">Uncharacterized protein</fullName>
    </submittedName>
</protein>
<accession>A0AAP2E1J0</accession>
<keyword evidence="2" id="KW-1185">Reference proteome</keyword>
<evidence type="ECO:0000313" key="2">
    <source>
        <dbReference type="Proteomes" id="UP001319080"/>
    </source>
</evidence>
<sequence>MTTFQMDIYLDKNEQYNQEKSKRFPDGFLYFHYLLDVDHSDVGEDRIYIDQLSQVLEFLWSIDTPAVAACDFEGQLIKNGGYRNLLLLWPQ</sequence>
<name>A0AAP2E1J0_9BACT</name>
<organism evidence="1 2">
    <name type="scientific">Dawidia cretensis</name>
    <dbReference type="NCBI Taxonomy" id="2782350"/>
    <lineage>
        <taxon>Bacteria</taxon>
        <taxon>Pseudomonadati</taxon>
        <taxon>Bacteroidota</taxon>
        <taxon>Cytophagia</taxon>
        <taxon>Cytophagales</taxon>
        <taxon>Chryseotaleaceae</taxon>
        <taxon>Dawidia</taxon>
    </lineage>
</organism>